<organism evidence="1">
    <name type="scientific">Dulem virus 212</name>
    <dbReference type="NCBI Taxonomy" id="3145689"/>
    <lineage>
        <taxon>Viruses</taxon>
        <taxon>Monodnaviria</taxon>
        <taxon>Sangervirae</taxon>
        <taxon>Phixviricota</taxon>
        <taxon>Malgrandaviricetes</taxon>
        <taxon>Petitvirales</taxon>
        <taxon>Microviridae</taxon>
        <taxon>Microvirus</taxon>
    </lineage>
</organism>
<sequence length="83" mass="10048">MLTSQFTFFIEGVSLLDPLADPLFSAQLRFSSDPADMEEVRRYARRMIRIYYSQHPEIHTWRLVAHSINYDFSFRVFIYDFKF</sequence>
<evidence type="ECO:0000313" key="1">
    <source>
        <dbReference type="EMBL" id="XCD07749.1"/>
    </source>
</evidence>
<accession>A0AAU8B630</accession>
<dbReference type="EMBL" id="PP511806">
    <property type="protein sequence ID" value="XCD07749.1"/>
    <property type="molecule type" value="Genomic_DNA"/>
</dbReference>
<name>A0AAU8B630_9VIRU</name>
<proteinExistence type="predicted"/>
<protein>
    <submittedName>
        <fullName evidence="1">Uncharacterized protein</fullName>
    </submittedName>
</protein>
<reference evidence="1" key="1">
    <citation type="submission" date="2024-03" db="EMBL/GenBank/DDBJ databases">
        <title>Diverse circular DNA viruses in blood, oral, and fecal samples of captive lemurs.</title>
        <authorList>
            <person name="Paietta E.N."/>
            <person name="Kraberger S."/>
            <person name="Lund M.C."/>
            <person name="Custer J.M."/>
            <person name="Vargas K.M."/>
            <person name="Ehmke E.E."/>
            <person name="Yoder A.D."/>
            <person name="Varsani A."/>
        </authorList>
    </citation>
    <scope>NUCLEOTIDE SEQUENCE</scope>
    <source>
        <strain evidence="1">Duke_28FS_56</strain>
    </source>
</reference>